<evidence type="ECO:0000256" key="1">
    <source>
        <dbReference type="ARBA" id="ARBA00004651"/>
    </source>
</evidence>
<dbReference type="GO" id="GO:0005886">
    <property type="term" value="C:plasma membrane"/>
    <property type="evidence" value="ECO:0007669"/>
    <property type="project" value="UniProtKB-SubCell"/>
</dbReference>
<evidence type="ECO:0000259" key="11">
    <source>
        <dbReference type="PROSITE" id="PS50259"/>
    </source>
</evidence>
<evidence type="ECO:0000256" key="6">
    <source>
        <dbReference type="ARBA" id="ARBA00023136"/>
    </source>
</evidence>
<comment type="caution">
    <text evidence="12">The sequence shown here is derived from an EMBL/GenBank/DDBJ whole genome shotgun (WGS) entry which is preliminary data.</text>
</comment>
<name>A0A3R7MDC8_PENVA</name>
<dbReference type="InterPro" id="IPR000162">
    <property type="entry name" value="GPCR_3_mtglu_rcpt"/>
</dbReference>
<dbReference type="InterPro" id="IPR000337">
    <property type="entry name" value="GPCR_3"/>
</dbReference>
<dbReference type="InterPro" id="IPR050726">
    <property type="entry name" value="mGluR"/>
</dbReference>
<keyword evidence="3 10" id="KW-0812">Transmembrane</keyword>
<dbReference type="PROSITE" id="PS50259">
    <property type="entry name" value="G_PROTEIN_RECEP_F3_4"/>
    <property type="match status" value="1"/>
</dbReference>
<dbReference type="PANTHER" id="PTHR24060">
    <property type="entry name" value="METABOTROPIC GLUTAMATE RECEPTOR"/>
    <property type="match status" value="1"/>
</dbReference>
<evidence type="ECO:0000256" key="3">
    <source>
        <dbReference type="ARBA" id="ARBA00022692"/>
    </source>
</evidence>
<feature type="transmembrane region" description="Helical" evidence="10">
    <location>
        <begin position="167"/>
        <end position="190"/>
    </location>
</feature>
<dbReference type="STRING" id="6689.A0A3R7MDC8"/>
<feature type="transmembrane region" description="Helical" evidence="10">
    <location>
        <begin position="102"/>
        <end position="127"/>
    </location>
</feature>
<dbReference type="InterPro" id="IPR017979">
    <property type="entry name" value="GPCR_3_CS"/>
</dbReference>
<feature type="transmembrane region" description="Helical" evidence="10">
    <location>
        <begin position="139"/>
        <end position="161"/>
    </location>
</feature>
<dbReference type="EMBL" id="QCYY01001223">
    <property type="protein sequence ID" value="ROT79587.1"/>
    <property type="molecule type" value="Genomic_DNA"/>
</dbReference>
<evidence type="ECO:0000256" key="10">
    <source>
        <dbReference type="SAM" id="Phobius"/>
    </source>
</evidence>
<dbReference type="PROSITE" id="PS00981">
    <property type="entry name" value="G_PROTEIN_RECEP_F3_3"/>
    <property type="match status" value="1"/>
</dbReference>
<feature type="non-terminal residue" evidence="12">
    <location>
        <position position="295"/>
    </location>
</feature>
<dbReference type="OrthoDB" id="425344at2759"/>
<keyword evidence="12" id="KW-0675">Receptor</keyword>
<evidence type="ECO:0000256" key="8">
    <source>
        <dbReference type="ARBA" id="ARBA00023224"/>
    </source>
</evidence>
<feature type="domain" description="G-protein coupled receptors family 3 profile" evidence="11">
    <location>
        <begin position="1"/>
        <end position="213"/>
    </location>
</feature>
<dbReference type="PRINTS" id="PR00593">
    <property type="entry name" value="MTABOTROPICR"/>
</dbReference>
<evidence type="ECO:0000256" key="4">
    <source>
        <dbReference type="ARBA" id="ARBA00022989"/>
    </source>
</evidence>
<dbReference type="InterPro" id="IPR017978">
    <property type="entry name" value="GPCR_3_C"/>
</dbReference>
<reference evidence="12 13" key="1">
    <citation type="submission" date="2018-04" db="EMBL/GenBank/DDBJ databases">
        <authorList>
            <person name="Zhang X."/>
            <person name="Yuan J."/>
            <person name="Li F."/>
            <person name="Xiang J."/>
        </authorList>
    </citation>
    <scope>NUCLEOTIDE SEQUENCE [LARGE SCALE GENOMIC DNA]</scope>
    <source>
        <tissue evidence="12">Muscle</tissue>
    </source>
</reference>
<keyword evidence="5" id="KW-0297">G-protein coupled receptor</keyword>
<keyword evidence="6 10" id="KW-0472">Membrane</keyword>
<keyword evidence="2" id="KW-1003">Cell membrane</keyword>
<keyword evidence="7" id="KW-0325">Glycoprotein</keyword>
<sequence>MTFIILAPPSTPTCALLRVGLGLGLCICYSAIFTKTNRISRIFNRGIKSIKRPSYTSPRSQIVICLGLVGVQFVGVVAWLLVERPATKEVYPYRLVAVLTCGISNISLILSLGYNMVLILLCTVYAFKTRKIPENFNEAKYIGFTMYSTCIVWLAFIPIYFGTNNDYKIQLASMCMCVSISASVSLGCLFTPKVYIVIFQPYKNVRQGSGPVKSVLSGFTEQKLRSEHALHLAVPDGAVGALHQPLAAGCAAPVYGEPAGERGLAHGHHPERGRDIHNLGTARGAALTGDALRGG</sequence>
<dbReference type="PRINTS" id="PR00248">
    <property type="entry name" value="GPCRMGR"/>
</dbReference>
<protein>
    <submittedName>
        <fullName evidence="12">Putative metabotropic glutamate receptor 2-like</fullName>
    </submittedName>
</protein>
<evidence type="ECO:0000256" key="7">
    <source>
        <dbReference type="ARBA" id="ARBA00023180"/>
    </source>
</evidence>
<dbReference type="GO" id="GO:0004930">
    <property type="term" value="F:G protein-coupled receptor activity"/>
    <property type="evidence" value="ECO:0007669"/>
    <property type="project" value="UniProtKB-KW"/>
</dbReference>
<proteinExistence type="predicted"/>
<feature type="region of interest" description="Disordered" evidence="9">
    <location>
        <begin position="261"/>
        <end position="280"/>
    </location>
</feature>
<keyword evidence="8" id="KW-0807">Transducer</keyword>
<gene>
    <name evidence="12" type="ORF">C7M84_001698</name>
</gene>
<evidence type="ECO:0000256" key="5">
    <source>
        <dbReference type="ARBA" id="ARBA00023040"/>
    </source>
</evidence>
<organism evidence="12 13">
    <name type="scientific">Penaeus vannamei</name>
    <name type="common">Whiteleg shrimp</name>
    <name type="synonym">Litopenaeus vannamei</name>
    <dbReference type="NCBI Taxonomy" id="6689"/>
    <lineage>
        <taxon>Eukaryota</taxon>
        <taxon>Metazoa</taxon>
        <taxon>Ecdysozoa</taxon>
        <taxon>Arthropoda</taxon>
        <taxon>Crustacea</taxon>
        <taxon>Multicrustacea</taxon>
        <taxon>Malacostraca</taxon>
        <taxon>Eumalacostraca</taxon>
        <taxon>Eucarida</taxon>
        <taxon>Decapoda</taxon>
        <taxon>Dendrobranchiata</taxon>
        <taxon>Penaeoidea</taxon>
        <taxon>Penaeidae</taxon>
        <taxon>Penaeus</taxon>
    </lineage>
</organism>
<reference evidence="12 13" key="2">
    <citation type="submission" date="2019-01" db="EMBL/GenBank/DDBJ databases">
        <title>The decoding of complex shrimp genome reveals the adaptation for benthos swimmer, frequently molting mechanism and breeding impact on genome.</title>
        <authorList>
            <person name="Sun Y."/>
            <person name="Gao Y."/>
            <person name="Yu Y."/>
        </authorList>
    </citation>
    <scope>NUCLEOTIDE SEQUENCE [LARGE SCALE GENOMIC DNA]</scope>
    <source>
        <tissue evidence="12">Muscle</tissue>
    </source>
</reference>
<evidence type="ECO:0000313" key="13">
    <source>
        <dbReference type="Proteomes" id="UP000283509"/>
    </source>
</evidence>
<evidence type="ECO:0000256" key="9">
    <source>
        <dbReference type="SAM" id="MobiDB-lite"/>
    </source>
</evidence>
<dbReference type="AlphaFoldDB" id="A0A3R7MDC8"/>
<keyword evidence="4 10" id="KW-1133">Transmembrane helix</keyword>
<dbReference type="Pfam" id="PF00003">
    <property type="entry name" value="7tm_3"/>
    <property type="match status" value="1"/>
</dbReference>
<feature type="transmembrane region" description="Helical" evidence="10">
    <location>
        <begin position="62"/>
        <end position="82"/>
    </location>
</feature>
<evidence type="ECO:0000256" key="2">
    <source>
        <dbReference type="ARBA" id="ARBA00022475"/>
    </source>
</evidence>
<accession>A0A3R7MDC8</accession>
<feature type="transmembrane region" description="Helical" evidence="10">
    <location>
        <begin position="15"/>
        <end position="33"/>
    </location>
</feature>
<dbReference type="Proteomes" id="UP000283509">
    <property type="component" value="Unassembled WGS sequence"/>
</dbReference>
<feature type="compositionally biased region" description="Basic and acidic residues" evidence="9">
    <location>
        <begin position="261"/>
        <end position="277"/>
    </location>
</feature>
<comment type="subcellular location">
    <subcellularLocation>
        <location evidence="1">Cell membrane</location>
        <topology evidence="1">Multi-pass membrane protein</topology>
    </subcellularLocation>
</comment>
<evidence type="ECO:0000313" key="12">
    <source>
        <dbReference type="EMBL" id="ROT79587.1"/>
    </source>
</evidence>
<keyword evidence="13" id="KW-1185">Reference proteome</keyword>